<dbReference type="InterPro" id="IPR038062">
    <property type="entry name" value="ScdA-like_N_sf"/>
</dbReference>
<evidence type="ECO:0000313" key="6">
    <source>
        <dbReference type="EMBL" id="RZD15460.1"/>
    </source>
</evidence>
<keyword evidence="2" id="KW-0963">Cytoplasm</keyword>
<dbReference type="InterPro" id="IPR019903">
    <property type="entry name" value="RIC_family"/>
</dbReference>
<dbReference type="PANTHER" id="PTHR36438">
    <property type="entry name" value="IRON-SULFUR CLUSTER REPAIR PROTEIN YTFE"/>
    <property type="match status" value="1"/>
</dbReference>
<evidence type="ECO:0000256" key="2">
    <source>
        <dbReference type="ARBA" id="ARBA00022490"/>
    </source>
</evidence>
<proteinExistence type="predicted"/>
<evidence type="ECO:0000256" key="1">
    <source>
        <dbReference type="ARBA" id="ARBA00004496"/>
    </source>
</evidence>
<comment type="caution">
    <text evidence="6">The sequence shown here is derived from an EMBL/GenBank/DDBJ whole genome shotgun (WGS) entry which is preliminary data.</text>
</comment>
<dbReference type="Gene3D" id="1.20.120.520">
    <property type="entry name" value="nmb1532 protein domain like"/>
    <property type="match status" value="1"/>
</dbReference>
<sequence length="229" mass="26718">MRRDADDLFLRSVGEIASENPEKIEVFKKYGVDFCCGGNKTLKEACEESGIDEKFIANELNAVKERGLEKDKNYVSNQRANNWNTDFLIDYIVNIHHTFLRIHLPEATEYVEKIAHVHGDRHRELIRIRELFIKMSQALIIHLDKEEKELFQHIKNQETGGIMGEINDAEYDHEYVGHILKEMNFLSSGYLSPEDACASYRHAYKLLKNISDDIMIHIHLENNILFKKI</sequence>
<dbReference type="EMBL" id="SGBD01000001">
    <property type="protein sequence ID" value="RZD15460.1"/>
    <property type="molecule type" value="Genomic_DNA"/>
</dbReference>
<accession>A0A519BDW5</accession>
<gene>
    <name evidence="6" type="primary">ric</name>
    <name evidence="6" type="ORF">EVJ47_04085</name>
</gene>
<dbReference type="GO" id="GO:0046872">
    <property type="term" value="F:metal ion binding"/>
    <property type="evidence" value="ECO:0007669"/>
    <property type="project" value="UniProtKB-KW"/>
</dbReference>
<dbReference type="PANTHER" id="PTHR36438:SF1">
    <property type="entry name" value="IRON-SULFUR CLUSTER REPAIR PROTEIN YTFE"/>
    <property type="match status" value="1"/>
</dbReference>
<name>A0A519BDW5_9DELT</name>
<keyword evidence="3" id="KW-0479">Metal-binding</keyword>
<feature type="domain" description="Hemerythrin-like" evidence="5">
    <location>
        <begin position="94"/>
        <end position="229"/>
    </location>
</feature>
<dbReference type="GO" id="GO:0005737">
    <property type="term" value="C:cytoplasm"/>
    <property type="evidence" value="ECO:0007669"/>
    <property type="project" value="UniProtKB-SubCell"/>
</dbReference>
<reference evidence="6 7" key="1">
    <citation type="submission" date="2019-01" db="EMBL/GenBank/DDBJ databases">
        <title>Insights into ecological role of a new deltaproteobacterial order Candidatus Sinidesulfobacterales (Sva0485) by metagenomics and metatranscriptomics.</title>
        <authorList>
            <person name="Tan S."/>
            <person name="Liu J."/>
            <person name="Fang Y."/>
            <person name="Hedlund B.P."/>
            <person name="Lian Z.H."/>
            <person name="Huang L.Y."/>
            <person name="Li J.T."/>
            <person name="Huang L.N."/>
            <person name="Li W.J."/>
            <person name="Jiang H.C."/>
            <person name="Dong H.L."/>
            <person name="Shu W.S."/>
        </authorList>
    </citation>
    <scope>NUCLEOTIDE SEQUENCE [LARGE SCALE GENOMIC DNA]</scope>
    <source>
        <strain evidence="6">AP3</strain>
    </source>
</reference>
<protein>
    <submittedName>
        <fullName evidence="6">Iron-sulfur cluster repair di-iron protein</fullName>
    </submittedName>
</protein>
<dbReference type="AlphaFoldDB" id="A0A519BDW5"/>
<comment type="subcellular location">
    <subcellularLocation>
        <location evidence="1">Cytoplasm</location>
    </subcellularLocation>
</comment>
<dbReference type="SUPFAM" id="SSF140683">
    <property type="entry name" value="SP0561-like"/>
    <property type="match status" value="1"/>
</dbReference>
<dbReference type="InterPro" id="IPR012312">
    <property type="entry name" value="Hemerythrin-like"/>
</dbReference>
<dbReference type="NCBIfam" id="TIGR03652">
    <property type="entry name" value="FeS_repair_RIC"/>
    <property type="match status" value="1"/>
</dbReference>
<dbReference type="Gene3D" id="1.10.3910.10">
    <property type="entry name" value="SP0561-like"/>
    <property type="match status" value="1"/>
</dbReference>
<dbReference type="Pfam" id="PF01814">
    <property type="entry name" value="Hemerythrin"/>
    <property type="match status" value="1"/>
</dbReference>
<keyword evidence="4" id="KW-0408">Iron</keyword>
<evidence type="ECO:0000256" key="4">
    <source>
        <dbReference type="ARBA" id="ARBA00023004"/>
    </source>
</evidence>
<dbReference type="Proteomes" id="UP000320813">
    <property type="component" value="Unassembled WGS sequence"/>
</dbReference>
<organism evidence="6 7">
    <name type="scientific">Candidatus Acidulodesulfobacterium ferriphilum</name>
    <dbReference type="NCBI Taxonomy" id="2597223"/>
    <lineage>
        <taxon>Bacteria</taxon>
        <taxon>Deltaproteobacteria</taxon>
        <taxon>Candidatus Acidulodesulfobacterales</taxon>
        <taxon>Candidatus Acidulodesulfobacterium</taxon>
    </lineage>
</organism>
<evidence type="ECO:0000256" key="3">
    <source>
        <dbReference type="ARBA" id="ARBA00022723"/>
    </source>
</evidence>
<dbReference type="Pfam" id="PF04405">
    <property type="entry name" value="ScdA_N"/>
    <property type="match status" value="1"/>
</dbReference>
<evidence type="ECO:0000313" key="7">
    <source>
        <dbReference type="Proteomes" id="UP000320813"/>
    </source>
</evidence>
<evidence type="ECO:0000259" key="5">
    <source>
        <dbReference type="Pfam" id="PF01814"/>
    </source>
</evidence>